<evidence type="ECO:0000313" key="4">
    <source>
        <dbReference type="Proteomes" id="UP000016568"/>
    </source>
</evidence>
<dbReference type="AlphaFoldDB" id="U2ZYN9"/>
<protein>
    <submittedName>
        <fullName evidence="3">Uncharacterized protein</fullName>
    </submittedName>
</protein>
<keyword evidence="2" id="KW-0732">Signal</keyword>
<gene>
    <name evidence="3" type="ORF">NT2_09_01070</name>
</gene>
<comment type="caution">
    <text evidence="3">The sequence shown here is derived from an EMBL/GenBank/DDBJ whole genome shotgun (WGS) entry which is preliminary data.</text>
</comment>
<feature type="compositionally biased region" description="Low complexity" evidence="1">
    <location>
        <begin position="63"/>
        <end position="94"/>
    </location>
</feature>
<dbReference type="RefSeq" id="WP_021691317.1">
    <property type="nucleotide sequence ID" value="NZ_BASZ01000009.1"/>
</dbReference>
<sequence>MNKLIRISTAALLAISALGAASMPANAAACRDAHGRFAKCPVSATAPAKTAKTTRASHKVAAKKASPSKQAAAASVKAAPATTKTPAKAPAHKG</sequence>
<organism evidence="3 4">
    <name type="scientific">Caenibius tardaugens NBRC 16725</name>
    <dbReference type="NCBI Taxonomy" id="1219035"/>
    <lineage>
        <taxon>Bacteria</taxon>
        <taxon>Pseudomonadati</taxon>
        <taxon>Pseudomonadota</taxon>
        <taxon>Alphaproteobacteria</taxon>
        <taxon>Sphingomonadales</taxon>
        <taxon>Erythrobacteraceae</taxon>
        <taxon>Caenibius</taxon>
    </lineage>
</organism>
<evidence type="ECO:0000256" key="1">
    <source>
        <dbReference type="SAM" id="MobiDB-lite"/>
    </source>
</evidence>
<keyword evidence="4" id="KW-1185">Reference proteome</keyword>
<proteinExistence type="predicted"/>
<evidence type="ECO:0000313" key="3">
    <source>
        <dbReference type="EMBL" id="GAD50499.1"/>
    </source>
</evidence>
<reference evidence="3 4" key="1">
    <citation type="submission" date="2013-09" db="EMBL/GenBank/DDBJ databases">
        <title>Whole genome shotgun sequence of Novosphingobium tardaugens NBRC 16725.</title>
        <authorList>
            <person name="Isaki S."/>
            <person name="Hosoyama A."/>
            <person name="Tsuchikane K."/>
            <person name="Katsumata H."/>
            <person name="Ando Y."/>
            <person name="Yamazaki S."/>
            <person name="Fujita N."/>
        </authorList>
    </citation>
    <scope>NUCLEOTIDE SEQUENCE [LARGE SCALE GENOMIC DNA]</scope>
    <source>
        <strain evidence="3 4">NBRC 16725</strain>
    </source>
</reference>
<feature type="region of interest" description="Disordered" evidence="1">
    <location>
        <begin position="60"/>
        <end position="94"/>
    </location>
</feature>
<name>U2ZYN9_9SPHN</name>
<feature type="chain" id="PRO_5030177852" evidence="2">
    <location>
        <begin position="28"/>
        <end position="94"/>
    </location>
</feature>
<dbReference type="EMBL" id="BASZ01000009">
    <property type="protein sequence ID" value="GAD50499.1"/>
    <property type="molecule type" value="Genomic_DNA"/>
</dbReference>
<accession>U2ZYN9</accession>
<dbReference type="KEGG" id="ntd:EGO55_05085"/>
<evidence type="ECO:0000256" key="2">
    <source>
        <dbReference type="SAM" id="SignalP"/>
    </source>
</evidence>
<dbReference type="Proteomes" id="UP000016568">
    <property type="component" value="Unassembled WGS sequence"/>
</dbReference>
<feature type="signal peptide" evidence="2">
    <location>
        <begin position="1"/>
        <end position="27"/>
    </location>
</feature>